<evidence type="ECO:0000313" key="1">
    <source>
        <dbReference type="EMBL" id="NHE58486.1"/>
    </source>
</evidence>
<organism evidence="1 2">
    <name type="scientific">Cyclobacterium plantarum</name>
    <dbReference type="NCBI Taxonomy" id="2716263"/>
    <lineage>
        <taxon>Bacteria</taxon>
        <taxon>Pseudomonadati</taxon>
        <taxon>Bacteroidota</taxon>
        <taxon>Cytophagia</taxon>
        <taxon>Cytophagales</taxon>
        <taxon>Cyclobacteriaceae</taxon>
        <taxon>Cyclobacterium</taxon>
    </lineage>
</organism>
<name>A0ABX0HE81_9BACT</name>
<proteinExistence type="predicted"/>
<accession>A0ABX0HE81</accession>
<evidence type="ECO:0000313" key="2">
    <source>
        <dbReference type="Proteomes" id="UP000649799"/>
    </source>
</evidence>
<dbReference type="RefSeq" id="WP_166148925.1">
    <property type="nucleotide sequence ID" value="NZ_JAANYN010000007.1"/>
</dbReference>
<sequence>MNGENQEYLNFRNYALEIVRESLESSGVELEEGVDELLNKFILNAVEKVNNLDKAPIFLINLNKFIEKLITESKISSPDSPMISRSVFEAVKDFFCPGLHLFC</sequence>
<reference evidence="1 2" key="1">
    <citation type="submission" date="2020-03" db="EMBL/GenBank/DDBJ databases">
        <title>Cyclobacterium plantarum sp. nov., a marine bacterium isolated from a coastal-marine wetland.</title>
        <authorList>
            <person name="Sanchez-Porro C."/>
            <person name="Ventosa A."/>
            <person name="Amoozegar M."/>
        </authorList>
    </citation>
    <scope>NUCLEOTIDE SEQUENCE [LARGE SCALE GENOMIC DNA]</scope>
    <source>
        <strain evidence="1 2">GBPx2</strain>
    </source>
</reference>
<dbReference type="Proteomes" id="UP000649799">
    <property type="component" value="Unassembled WGS sequence"/>
</dbReference>
<gene>
    <name evidence="1" type="ORF">G9Q97_16880</name>
</gene>
<dbReference type="EMBL" id="JAANYN010000007">
    <property type="protein sequence ID" value="NHE58486.1"/>
    <property type="molecule type" value="Genomic_DNA"/>
</dbReference>
<comment type="caution">
    <text evidence="1">The sequence shown here is derived from an EMBL/GenBank/DDBJ whole genome shotgun (WGS) entry which is preliminary data.</text>
</comment>
<protein>
    <submittedName>
        <fullName evidence="1">Uncharacterized protein</fullName>
    </submittedName>
</protein>
<keyword evidence="2" id="KW-1185">Reference proteome</keyword>